<reference evidence="5 6" key="1">
    <citation type="submission" date="2016-06" db="EMBL/GenBank/DDBJ databases">
        <authorList>
            <person name="Kjaerup R.B."/>
            <person name="Dalgaard T.S."/>
            <person name="Juul-Madsen H.R."/>
        </authorList>
    </citation>
    <scope>NUCLEOTIDE SEQUENCE [LARGE SCALE GENOMIC DNA]</scope>
    <source>
        <strain evidence="5 6">Pb300</strain>
    </source>
</reference>
<evidence type="ECO:0008006" key="7">
    <source>
        <dbReference type="Google" id="ProtNLM"/>
    </source>
</evidence>
<evidence type="ECO:0000313" key="5">
    <source>
        <dbReference type="EMBL" id="ODH30756.1"/>
    </source>
</evidence>
<comment type="caution">
    <text evidence="5">The sequence shown here is derived from an EMBL/GenBank/DDBJ whole genome shotgun (WGS) entry which is preliminary data.</text>
</comment>
<evidence type="ECO:0000256" key="4">
    <source>
        <dbReference type="SAM" id="MobiDB-lite"/>
    </source>
</evidence>
<evidence type="ECO:0000313" key="6">
    <source>
        <dbReference type="Proteomes" id="UP000242814"/>
    </source>
</evidence>
<proteinExistence type="predicted"/>
<dbReference type="PANTHER" id="PTHR47840">
    <property type="entry name" value="ZN(II)2CYS6 TRANSCRIPTION FACTOR (EUROFUNG)-RELATED"/>
    <property type="match status" value="1"/>
</dbReference>
<accession>A0A1D2JFN6</accession>
<evidence type="ECO:0000256" key="1">
    <source>
        <dbReference type="ARBA" id="ARBA00023015"/>
    </source>
</evidence>
<dbReference type="AlphaFoldDB" id="A0A1D2JFN6"/>
<dbReference type="VEuPathDB" id="FungiDB:PABG_11641"/>
<feature type="compositionally biased region" description="Polar residues" evidence="4">
    <location>
        <begin position="348"/>
        <end position="368"/>
    </location>
</feature>
<protein>
    <recommendedName>
        <fullName evidence="7">Transcription factor domain-containing protein</fullName>
    </recommendedName>
</protein>
<keyword evidence="1" id="KW-0805">Transcription regulation</keyword>
<dbReference type="PANTHER" id="PTHR47840:SF1">
    <property type="entry name" value="ZN(II)2CYS6 TRANSCRIPTION FACTOR (EUROFUNG)"/>
    <property type="match status" value="1"/>
</dbReference>
<keyword evidence="3" id="KW-0539">Nucleus</keyword>
<sequence length="401" mass="44740">MLGLPQGSSENVFASQKVLQNCMAVECLERLESVAAGIILQRNVGEQIDLATIHRVDKMLQEAAALMPPRWWPMTSNGPVSDDAQAFEESIRLTSHLTYRHLFQDDCCKCRRAIVAQFVAFRGANLSTAYCRGLDFVAFIASTTLCIAHMEAHRQHQFGYGKDVTVFQSLQHQRLSDRGLLERTLEIMEKMAQMNHDVVAQKVSTILQSLLAIENNSASGACYRTTASLELYKEPQSFGAKDDNLNELHVNIPYFGTIKFEHSPTISMIEQTKSLPEGRFRNVSMPQTTDTGHVFCEPVLPLMREHHRGHQNDLTSISRLAGYQISTAQPANTDWQSVPSSFGPPDPFQQSGTANWDHSFSYPETSGEQEPHLLVPGLAADVNDWPLQGVEIALFSSFTKV</sequence>
<keyword evidence="2" id="KW-0804">Transcription</keyword>
<organism evidence="5 6">
    <name type="scientific">Paracoccidioides brasiliensis</name>
    <dbReference type="NCBI Taxonomy" id="121759"/>
    <lineage>
        <taxon>Eukaryota</taxon>
        <taxon>Fungi</taxon>
        <taxon>Dikarya</taxon>
        <taxon>Ascomycota</taxon>
        <taxon>Pezizomycotina</taxon>
        <taxon>Eurotiomycetes</taxon>
        <taxon>Eurotiomycetidae</taxon>
        <taxon>Onygenales</taxon>
        <taxon>Ajellomycetaceae</taxon>
        <taxon>Paracoccidioides</taxon>
    </lineage>
</organism>
<dbReference type="VEuPathDB" id="FungiDB:PADG_01434"/>
<name>A0A1D2JFN6_PARBR</name>
<feature type="region of interest" description="Disordered" evidence="4">
    <location>
        <begin position="333"/>
        <end position="370"/>
    </location>
</feature>
<evidence type="ECO:0000256" key="2">
    <source>
        <dbReference type="ARBA" id="ARBA00023163"/>
    </source>
</evidence>
<dbReference type="Proteomes" id="UP000242814">
    <property type="component" value="Unassembled WGS sequence"/>
</dbReference>
<evidence type="ECO:0000256" key="3">
    <source>
        <dbReference type="ARBA" id="ARBA00023242"/>
    </source>
</evidence>
<gene>
    <name evidence="5" type="ORF">ACO22_03532</name>
</gene>
<dbReference type="EMBL" id="LZYO01000122">
    <property type="protein sequence ID" value="ODH30756.1"/>
    <property type="molecule type" value="Genomic_DNA"/>
</dbReference>